<gene>
    <name evidence="3" type="ORF">S03H2_37702</name>
</gene>
<reference evidence="3" key="1">
    <citation type="journal article" date="2014" name="Front. Microbiol.">
        <title>High frequency of phylogenetically diverse reductive dehalogenase-homologous genes in deep subseafloor sedimentary metagenomes.</title>
        <authorList>
            <person name="Kawai M."/>
            <person name="Futagami T."/>
            <person name="Toyoda A."/>
            <person name="Takaki Y."/>
            <person name="Nishi S."/>
            <person name="Hori S."/>
            <person name="Arai W."/>
            <person name="Tsubouchi T."/>
            <person name="Morono Y."/>
            <person name="Uchiyama I."/>
            <person name="Ito T."/>
            <person name="Fujiyama A."/>
            <person name="Inagaki F."/>
            <person name="Takami H."/>
        </authorList>
    </citation>
    <scope>NUCLEOTIDE SEQUENCE</scope>
    <source>
        <strain evidence="3">Expedition CK06-06</strain>
    </source>
</reference>
<feature type="transmembrane region" description="Helical" evidence="1">
    <location>
        <begin position="6"/>
        <end position="23"/>
    </location>
</feature>
<dbReference type="InterPro" id="IPR037185">
    <property type="entry name" value="EmrE-like"/>
</dbReference>
<dbReference type="SUPFAM" id="SSF103481">
    <property type="entry name" value="Multidrug resistance efflux transporter EmrE"/>
    <property type="match status" value="1"/>
</dbReference>
<accession>X1FY01</accession>
<protein>
    <recommendedName>
        <fullName evidence="2">EamA domain-containing protein</fullName>
    </recommendedName>
</protein>
<dbReference type="AlphaFoldDB" id="X1FY01"/>
<evidence type="ECO:0000256" key="1">
    <source>
        <dbReference type="SAM" id="Phobius"/>
    </source>
</evidence>
<feature type="transmembrane region" description="Helical" evidence="1">
    <location>
        <begin position="53"/>
        <end position="71"/>
    </location>
</feature>
<sequence>VSFIVFIVVFGGFWLSLLALKYIDASIASTLNSTTPLFILPMVAIILKEKVSIQAILGAAIAVGGIALIFMGG</sequence>
<evidence type="ECO:0000259" key="2">
    <source>
        <dbReference type="Pfam" id="PF00892"/>
    </source>
</evidence>
<dbReference type="Pfam" id="PF00892">
    <property type="entry name" value="EamA"/>
    <property type="match status" value="1"/>
</dbReference>
<dbReference type="InterPro" id="IPR000620">
    <property type="entry name" value="EamA_dom"/>
</dbReference>
<dbReference type="Gene3D" id="1.10.3730.20">
    <property type="match status" value="1"/>
</dbReference>
<organism evidence="3">
    <name type="scientific">marine sediment metagenome</name>
    <dbReference type="NCBI Taxonomy" id="412755"/>
    <lineage>
        <taxon>unclassified sequences</taxon>
        <taxon>metagenomes</taxon>
        <taxon>ecological metagenomes</taxon>
    </lineage>
</organism>
<keyword evidence="1" id="KW-0812">Transmembrane</keyword>
<comment type="caution">
    <text evidence="3">The sequence shown here is derived from an EMBL/GenBank/DDBJ whole genome shotgun (WGS) entry which is preliminary data.</text>
</comment>
<proteinExistence type="predicted"/>
<evidence type="ECO:0000313" key="3">
    <source>
        <dbReference type="EMBL" id="GAH50516.1"/>
    </source>
</evidence>
<dbReference type="GO" id="GO:0016020">
    <property type="term" value="C:membrane"/>
    <property type="evidence" value="ECO:0007669"/>
    <property type="project" value="InterPro"/>
</dbReference>
<name>X1FY01_9ZZZZ</name>
<keyword evidence="1" id="KW-1133">Transmembrane helix</keyword>
<feature type="domain" description="EamA" evidence="2">
    <location>
        <begin position="3"/>
        <end position="71"/>
    </location>
</feature>
<dbReference type="EMBL" id="BARU01023212">
    <property type="protein sequence ID" value="GAH50516.1"/>
    <property type="molecule type" value="Genomic_DNA"/>
</dbReference>
<feature type="non-terminal residue" evidence="3">
    <location>
        <position position="1"/>
    </location>
</feature>
<keyword evidence="1" id="KW-0472">Membrane</keyword>
<feature type="transmembrane region" description="Helical" evidence="1">
    <location>
        <begin position="30"/>
        <end position="47"/>
    </location>
</feature>